<dbReference type="AlphaFoldDB" id="A0A4Y2KLB0"/>
<dbReference type="Proteomes" id="UP000499080">
    <property type="component" value="Unassembled WGS sequence"/>
</dbReference>
<keyword evidence="3" id="KW-1185">Reference proteome</keyword>
<evidence type="ECO:0000313" key="2">
    <source>
        <dbReference type="EMBL" id="GBN02839.1"/>
    </source>
</evidence>
<evidence type="ECO:0000256" key="1">
    <source>
        <dbReference type="SAM" id="MobiDB-lite"/>
    </source>
</evidence>
<feature type="region of interest" description="Disordered" evidence="1">
    <location>
        <begin position="1"/>
        <end position="56"/>
    </location>
</feature>
<comment type="caution">
    <text evidence="2">The sequence shown here is derived from an EMBL/GenBank/DDBJ whole genome shotgun (WGS) entry which is preliminary data.</text>
</comment>
<name>A0A4Y2KLB0_ARAVE</name>
<reference evidence="2 3" key="1">
    <citation type="journal article" date="2019" name="Sci. Rep.">
        <title>Orb-weaving spider Araneus ventricosus genome elucidates the spidroin gene catalogue.</title>
        <authorList>
            <person name="Kono N."/>
            <person name="Nakamura H."/>
            <person name="Ohtoshi R."/>
            <person name="Moran D.A.P."/>
            <person name="Shinohara A."/>
            <person name="Yoshida Y."/>
            <person name="Fujiwara M."/>
            <person name="Mori M."/>
            <person name="Tomita M."/>
            <person name="Arakawa K."/>
        </authorList>
    </citation>
    <scope>NUCLEOTIDE SEQUENCE [LARGE SCALE GENOMIC DNA]</scope>
</reference>
<gene>
    <name evidence="2" type="ORF">AVEN_41600_1</name>
</gene>
<protein>
    <submittedName>
        <fullName evidence="2">Uncharacterized protein</fullName>
    </submittedName>
</protein>
<accession>A0A4Y2KLB0</accession>
<sequence>MLPWRGEALSGKRKQQNIDPGGGGDSLAKQGGGGSWFESGRRSSYSSSSGVTPWNRNDPWFGLHGTSLNDHLNERAEIWNGEECYNAIWLGMVPPCMPNLRDTNEMSLRVIA</sequence>
<proteinExistence type="predicted"/>
<feature type="compositionally biased region" description="Gly residues" evidence="1">
    <location>
        <begin position="20"/>
        <end position="35"/>
    </location>
</feature>
<organism evidence="2 3">
    <name type="scientific">Araneus ventricosus</name>
    <name type="common">Orbweaver spider</name>
    <name type="synonym">Epeira ventricosa</name>
    <dbReference type="NCBI Taxonomy" id="182803"/>
    <lineage>
        <taxon>Eukaryota</taxon>
        <taxon>Metazoa</taxon>
        <taxon>Ecdysozoa</taxon>
        <taxon>Arthropoda</taxon>
        <taxon>Chelicerata</taxon>
        <taxon>Arachnida</taxon>
        <taxon>Araneae</taxon>
        <taxon>Araneomorphae</taxon>
        <taxon>Entelegynae</taxon>
        <taxon>Araneoidea</taxon>
        <taxon>Araneidae</taxon>
        <taxon>Araneus</taxon>
    </lineage>
</organism>
<dbReference type="EMBL" id="BGPR01115058">
    <property type="protein sequence ID" value="GBN02839.1"/>
    <property type="molecule type" value="Genomic_DNA"/>
</dbReference>
<evidence type="ECO:0000313" key="3">
    <source>
        <dbReference type="Proteomes" id="UP000499080"/>
    </source>
</evidence>